<feature type="domain" description="MATH" evidence="2">
    <location>
        <begin position="33"/>
        <end position="158"/>
    </location>
</feature>
<dbReference type="Proteomes" id="UP001227230">
    <property type="component" value="Chromosome 12"/>
</dbReference>
<evidence type="ECO:0000256" key="1">
    <source>
        <dbReference type="ARBA" id="ARBA00023054"/>
    </source>
</evidence>
<dbReference type="PROSITE" id="PS50144">
    <property type="entry name" value="MATH"/>
    <property type="match status" value="1"/>
</dbReference>
<reference evidence="3 4" key="1">
    <citation type="journal article" date="2023" name="Hortic Res">
        <title>The complete reference genome for grapevine (Vitis vinifera L.) genetics and breeding.</title>
        <authorList>
            <person name="Shi X."/>
            <person name="Cao S."/>
            <person name="Wang X."/>
            <person name="Huang S."/>
            <person name="Wang Y."/>
            <person name="Liu Z."/>
            <person name="Liu W."/>
            <person name="Leng X."/>
            <person name="Peng Y."/>
            <person name="Wang N."/>
            <person name="Wang Y."/>
            <person name="Ma Z."/>
            <person name="Xu X."/>
            <person name="Zhang F."/>
            <person name="Xue H."/>
            <person name="Zhong H."/>
            <person name="Wang Y."/>
            <person name="Zhang K."/>
            <person name="Velt A."/>
            <person name="Avia K."/>
            <person name="Holtgrawe D."/>
            <person name="Grimplet J."/>
            <person name="Matus J.T."/>
            <person name="Ware D."/>
            <person name="Wu X."/>
            <person name="Wang H."/>
            <person name="Liu C."/>
            <person name="Fang Y."/>
            <person name="Rustenholz C."/>
            <person name="Cheng Z."/>
            <person name="Xiao H."/>
            <person name="Zhou Y."/>
        </authorList>
    </citation>
    <scope>NUCLEOTIDE SEQUENCE [LARGE SCALE GENOMIC DNA]</scope>
    <source>
        <strain evidence="4">cv. Pinot noir / PN40024</strain>
        <tissue evidence="3">Leaf</tissue>
    </source>
</reference>
<dbReference type="Gene3D" id="2.60.210.10">
    <property type="entry name" value="Apoptosis, Tumor Necrosis Factor Receptor Associated Protein 2, Chain A"/>
    <property type="match status" value="1"/>
</dbReference>
<proteinExistence type="predicted"/>
<evidence type="ECO:0000313" key="3">
    <source>
        <dbReference type="EMBL" id="WJZ99966.1"/>
    </source>
</evidence>
<accession>A0ABY9CXS7</accession>
<keyword evidence="1" id="KW-0175">Coiled coil</keyword>
<dbReference type="InterPro" id="IPR008974">
    <property type="entry name" value="TRAF-like"/>
</dbReference>
<dbReference type="InterPro" id="IPR050804">
    <property type="entry name" value="MCC"/>
</dbReference>
<dbReference type="SUPFAM" id="SSF49599">
    <property type="entry name" value="TRAF domain-like"/>
    <property type="match status" value="1"/>
</dbReference>
<dbReference type="PANTHER" id="PTHR46236">
    <property type="entry name" value="TRAF-LIKE SUPERFAMILY PROTEIN"/>
    <property type="match status" value="1"/>
</dbReference>
<gene>
    <name evidence="3" type="ORF">VitviT2T_018369</name>
</gene>
<sequence length="166" mass="19066">MRAKTAVDYEKKGNIELMEQRQAMEKNLVSMACEVEKLHVELAITLKLDDAKESLHKVGGYKWMVLIFPKENNVDHLSMHLDVADSTTLPYGWNRYAQFGLAVINQIHDKFTIRKDAQHQLNARESDWGLTSFIPLGELYDLARGYFVNDTCIVEADVTVCRVIDY</sequence>
<organism evidence="3 4">
    <name type="scientific">Vitis vinifera</name>
    <name type="common">Grape</name>
    <dbReference type="NCBI Taxonomy" id="29760"/>
    <lineage>
        <taxon>Eukaryota</taxon>
        <taxon>Viridiplantae</taxon>
        <taxon>Streptophyta</taxon>
        <taxon>Embryophyta</taxon>
        <taxon>Tracheophyta</taxon>
        <taxon>Spermatophyta</taxon>
        <taxon>Magnoliopsida</taxon>
        <taxon>eudicotyledons</taxon>
        <taxon>Gunneridae</taxon>
        <taxon>Pentapetalae</taxon>
        <taxon>rosids</taxon>
        <taxon>Vitales</taxon>
        <taxon>Vitaceae</taxon>
        <taxon>Viteae</taxon>
        <taxon>Vitis</taxon>
    </lineage>
</organism>
<dbReference type="PANTHER" id="PTHR46236:SF35">
    <property type="entry name" value="MATH DOMAIN-CONTAINING PROTEIN"/>
    <property type="match status" value="1"/>
</dbReference>
<dbReference type="InterPro" id="IPR002083">
    <property type="entry name" value="MATH/TRAF_dom"/>
</dbReference>
<evidence type="ECO:0000313" key="4">
    <source>
        <dbReference type="Proteomes" id="UP001227230"/>
    </source>
</evidence>
<protein>
    <recommendedName>
        <fullName evidence="2">MATH domain-containing protein</fullName>
    </recommendedName>
</protein>
<keyword evidence="4" id="KW-1185">Reference proteome</keyword>
<dbReference type="CDD" id="cd00121">
    <property type="entry name" value="MATH"/>
    <property type="match status" value="1"/>
</dbReference>
<dbReference type="EMBL" id="CP126659">
    <property type="protein sequence ID" value="WJZ99966.1"/>
    <property type="molecule type" value="Genomic_DNA"/>
</dbReference>
<dbReference type="Pfam" id="PF22486">
    <property type="entry name" value="MATH_2"/>
    <property type="match status" value="1"/>
</dbReference>
<name>A0ABY9CXS7_VITVI</name>
<evidence type="ECO:0000259" key="2">
    <source>
        <dbReference type="PROSITE" id="PS50144"/>
    </source>
</evidence>